<evidence type="ECO:0000256" key="4">
    <source>
        <dbReference type="ARBA" id="ARBA00022719"/>
    </source>
</evidence>
<comment type="similarity">
    <text evidence="2">Belongs to the VKOR family.</text>
</comment>
<feature type="transmembrane region" description="Helical" evidence="10">
    <location>
        <begin position="150"/>
        <end position="169"/>
    </location>
</feature>
<keyword evidence="6" id="KW-0560">Oxidoreductase</keyword>
<evidence type="ECO:0000256" key="8">
    <source>
        <dbReference type="ARBA" id="ARBA00023157"/>
    </source>
</evidence>
<dbReference type="InterPro" id="IPR036249">
    <property type="entry name" value="Thioredoxin-like_sf"/>
</dbReference>
<name>A0ABU9NL73_9FLAO</name>
<feature type="transmembrane region" description="Helical" evidence="10">
    <location>
        <begin position="127"/>
        <end position="144"/>
    </location>
</feature>
<comment type="caution">
    <text evidence="12">The sequence shown here is derived from an EMBL/GenBank/DDBJ whole genome shotgun (WGS) entry which is preliminary data.</text>
</comment>
<dbReference type="RefSeq" id="WP_342690530.1">
    <property type="nucleotide sequence ID" value="NZ_JBCGDP010000002.1"/>
</dbReference>
<dbReference type="Pfam" id="PF07884">
    <property type="entry name" value="VKOR"/>
    <property type="match status" value="1"/>
</dbReference>
<dbReference type="Proteomes" id="UP001468798">
    <property type="component" value="Unassembled WGS sequence"/>
</dbReference>
<keyword evidence="3 10" id="KW-0812">Transmembrane</keyword>
<keyword evidence="4" id="KW-0874">Quinone</keyword>
<evidence type="ECO:0000256" key="7">
    <source>
        <dbReference type="ARBA" id="ARBA00023136"/>
    </source>
</evidence>
<keyword evidence="8" id="KW-1015">Disulfide bond</keyword>
<keyword evidence="9" id="KW-0676">Redox-active center</keyword>
<keyword evidence="5 10" id="KW-1133">Transmembrane helix</keyword>
<comment type="subcellular location">
    <subcellularLocation>
        <location evidence="1">Membrane</location>
        <topology evidence="1">Multi-pass membrane protein</topology>
    </subcellularLocation>
</comment>
<feature type="transmembrane region" description="Helical" evidence="10">
    <location>
        <begin position="209"/>
        <end position="228"/>
    </location>
</feature>
<feature type="transmembrane region" description="Helical" evidence="10">
    <location>
        <begin position="260"/>
        <end position="281"/>
    </location>
</feature>
<evidence type="ECO:0000256" key="6">
    <source>
        <dbReference type="ARBA" id="ARBA00023002"/>
    </source>
</evidence>
<accession>A0ABU9NL73</accession>
<dbReference type="SMART" id="SM00756">
    <property type="entry name" value="VKc"/>
    <property type="match status" value="1"/>
</dbReference>
<evidence type="ECO:0000256" key="5">
    <source>
        <dbReference type="ARBA" id="ARBA00022989"/>
    </source>
</evidence>
<evidence type="ECO:0000259" key="11">
    <source>
        <dbReference type="SMART" id="SM00756"/>
    </source>
</evidence>
<proteinExistence type="inferred from homology"/>
<evidence type="ECO:0000256" key="9">
    <source>
        <dbReference type="ARBA" id="ARBA00023284"/>
    </source>
</evidence>
<evidence type="ECO:0000256" key="10">
    <source>
        <dbReference type="SAM" id="Phobius"/>
    </source>
</evidence>
<evidence type="ECO:0000313" key="13">
    <source>
        <dbReference type="Proteomes" id="UP001468798"/>
    </source>
</evidence>
<organism evidence="12 13">
    <name type="scientific">Flavobacterium polysaccharolyticum</name>
    <dbReference type="NCBI Taxonomy" id="3133148"/>
    <lineage>
        <taxon>Bacteria</taxon>
        <taxon>Pseudomonadati</taxon>
        <taxon>Bacteroidota</taxon>
        <taxon>Flavobacteriia</taxon>
        <taxon>Flavobacteriales</taxon>
        <taxon>Flavobacteriaceae</taxon>
        <taxon>Flavobacterium</taxon>
    </lineage>
</organism>
<feature type="domain" description="Vitamin K epoxide reductase" evidence="11">
    <location>
        <begin position="147"/>
        <end position="279"/>
    </location>
</feature>
<feature type="transmembrane region" description="Helical" evidence="10">
    <location>
        <begin position="287"/>
        <end position="310"/>
    </location>
</feature>
<evidence type="ECO:0000313" key="12">
    <source>
        <dbReference type="EMBL" id="MEM0575433.1"/>
    </source>
</evidence>
<dbReference type="InterPro" id="IPR038354">
    <property type="entry name" value="VKOR_sf"/>
</dbReference>
<dbReference type="CDD" id="cd12921">
    <property type="entry name" value="VKOR_4"/>
    <property type="match status" value="1"/>
</dbReference>
<keyword evidence="13" id="KW-1185">Reference proteome</keyword>
<protein>
    <submittedName>
        <fullName evidence="12">Vitamin K epoxide reductase family protein</fullName>
    </submittedName>
</protein>
<feature type="transmembrane region" description="Helical" evidence="10">
    <location>
        <begin position="234"/>
        <end position="253"/>
    </location>
</feature>
<keyword evidence="7 10" id="KW-0472">Membrane</keyword>
<dbReference type="EMBL" id="JBCGDP010000002">
    <property type="protein sequence ID" value="MEM0575433.1"/>
    <property type="molecule type" value="Genomic_DNA"/>
</dbReference>
<dbReference type="Gene3D" id="3.40.30.10">
    <property type="entry name" value="Glutaredoxin"/>
    <property type="match status" value="1"/>
</dbReference>
<reference evidence="12 13" key="1">
    <citation type="submission" date="2024-03" db="EMBL/GenBank/DDBJ databases">
        <title>Two novel species of the genus Flavobacterium exhibiting potentially degradation of complex polysaccharides.</title>
        <authorList>
            <person name="Lian X."/>
        </authorList>
    </citation>
    <scope>NUCLEOTIDE SEQUENCE [LARGE SCALE GENOMIC DNA]</scope>
    <source>
        <strain evidence="12 13">N6</strain>
    </source>
</reference>
<dbReference type="SUPFAM" id="SSF52833">
    <property type="entry name" value="Thioredoxin-like"/>
    <property type="match status" value="1"/>
</dbReference>
<evidence type="ECO:0000256" key="2">
    <source>
        <dbReference type="ARBA" id="ARBA00006214"/>
    </source>
</evidence>
<dbReference type="InterPro" id="IPR012932">
    <property type="entry name" value="VKOR"/>
</dbReference>
<gene>
    <name evidence="12" type="ORF">WFZ86_02895</name>
</gene>
<evidence type="ECO:0000256" key="3">
    <source>
        <dbReference type="ARBA" id="ARBA00022692"/>
    </source>
</evidence>
<dbReference type="Gene3D" id="1.20.1440.130">
    <property type="entry name" value="VKOR domain"/>
    <property type="match status" value="1"/>
</dbReference>
<sequence>MIRLINKYLDLNLYQGKKSEFEELFLSHPNYPSVFALTDSLDMLSIENIAARVPKEQFEELPDSFLAFFNRDLVLVVKLEKEVVIENEKGIKSKLTIDDFCKDWDGIIIVIEPNQIISSEVKFNAKWIFYSFPIVALVILSVAYNKYSISNLILLFTSLAGILVSVFIVQEKFGLKNEIVSKFCNINSNTSCDSVIQSQKGDINKWMSFTDLPLLFFSTSIISILLSPEYSSKTIGLLSLFSIPVILYSVWLQKFQIKKWCVLCLVVSAILVLQSLVGYFLEESLFSNVILFDFTYLFSTVFCISLWYMIKPVLTSKFNMESEIKELKKFKRSYSVFDFLSKKVLVMEGFSKLQGIQFGNPKSDTSLTIILSPSCGHCHKAFEEAIDLVHKFPEKVFLNILFNINPENNENPYKAVVESLLEINASFPDKIEEAITDWHIHKVGLESWLKKWKVAVISMKVNQQLQQQYDWCSVNEFNYTPVKIVNEKLFPNEYTISELKYFLNDFS</sequence>
<evidence type="ECO:0000256" key="1">
    <source>
        <dbReference type="ARBA" id="ARBA00004141"/>
    </source>
</evidence>